<dbReference type="InterPro" id="IPR011009">
    <property type="entry name" value="Kinase-like_dom_sf"/>
</dbReference>
<gene>
    <name evidence="6" type="ORF">FISHEDRAFT_49841</name>
</gene>
<evidence type="ECO:0000256" key="2">
    <source>
        <dbReference type="ARBA" id="ARBA00022840"/>
    </source>
</evidence>
<dbReference type="GO" id="GO:0035556">
    <property type="term" value="P:intracellular signal transduction"/>
    <property type="evidence" value="ECO:0007669"/>
    <property type="project" value="TreeGrafter"/>
</dbReference>
<organism evidence="6 7">
    <name type="scientific">Fistulina hepatica ATCC 64428</name>
    <dbReference type="NCBI Taxonomy" id="1128425"/>
    <lineage>
        <taxon>Eukaryota</taxon>
        <taxon>Fungi</taxon>
        <taxon>Dikarya</taxon>
        <taxon>Basidiomycota</taxon>
        <taxon>Agaricomycotina</taxon>
        <taxon>Agaricomycetes</taxon>
        <taxon>Agaricomycetidae</taxon>
        <taxon>Agaricales</taxon>
        <taxon>Fistulinaceae</taxon>
        <taxon>Fistulina</taxon>
    </lineage>
</organism>
<dbReference type="InterPro" id="IPR017441">
    <property type="entry name" value="Protein_kinase_ATP_BS"/>
</dbReference>
<dbReference type="Gene3D" id="1.10.510.10">
    <property type="entry name" value="Transferase(Phosphotransferase) domain 1"/>
    <property type="match status" value="1"/>
</dbReference>
<dbReference type="InterPro" id="IPR008271">
    <property type="entry name" value="Ser/Thr_kinase_AS"/>
</dbReference>
<keyword evidence="6" id="KW-0808">Transferase</keyword>
<evidence type="ECO:0000313" key="7">
    <source>
        <dbReference type="Proteomes" id="UP000054144"/>
    </source>
</evidence>
<dbReference type="SUPFAM" id="SSF56112">
    <property type="entry name" value="Protein kinase-like (PK-like)"/>
    <property type="match status" value="1"/>
</dbReference>
<keyword evidence="6" id="KW-0418">Kinase</keyword>
<comment type="similarity">
    <text evidence="4">Belongs to the protein kinase superfamily.</text>
</comment>
<name>A0A0D7A2E5_9AGAR</name>
<protein>
    <submittedName>
        <fullName evidence="6">Kinase-like protein</fullName>
    </submittedName>
</protein>
<dbReference type="PROSITE" id="PS00108">
    <property type="entry name" value="PROTEIN_KINASE_ST"/>
    <property type="match status" value="1"/>
</dbReference>
<dbReference type="Proteomes" id="UP000054144">
    <property type="component" value="Unassembled WGS sequence"/>
</dbReference>
<keyword evidence="1 3" id="KW-0547">Nucleotide-binding</keyword>
<dbReference type="SMART" id="SM00220">
    <property type="entry name" value="S_TKc"/>
    <property type="match status" value="1"/>
</dbReference>
<proteinExistence type="inferred from homology"/>
<evidence type="ECO:0000256" key="4">
    <source>
        <dbReference type="RuleBase" id="RU000304"/>
    </source>
</evidence>
<sequence>MPCAQIRDLTGHLIDEDRLILVKQLGQGSFGHVYRAIHAACSSKIFAVKVAPLPAPGSRENDFLNREGLIHELLSDHPNIVTMHRKFRTEKHAFMVMDFCDGGDLFDAIDSKVFRGDTALLKHVFVQILDAVAYCHERGVYHRDIKPENILYSSDGMAFLTDFGLSTQSKFSDVFRIGSPYYMSPECLGEGQRALVYLNRPNDIWSLGIVLVNMLTGAYPWSRAWSQDVCYQEYLRDPDILYDIFPISRSATELLKKVFEVEPLGRLAITKFREEVSAVDEF</sequence>
<dbReference type="GO" id="GO:0005524">
    <property type="term" value="F:ATP binding"/>
    <property type="evidence" value="ECO:0007669"/>
    <property type="project" value="UniProtKB-UniRule"/>
</dbReference>
<dbReference type="GO" id="GO:0004674">
    <property type="term" value="F:protein serine/threonine kinase activity"/>
    <property type="evidence" value="ECO:0007669"/>
    <property type="project" value="UniProtKB-KW"/>
</dbReference>
<dbReference type="PROSITE" id="PS50011">
    <property type="entry name" value="PROTEIN_KINASE_DOM"/>
    <property type="match status" value="1"/>
</dbReference>
<evidence type="ECO:0000259" key="5">
    <source>
        <dbReference type="PROSITE" id="PS50011"/>
    </source>
</evidence>
<evidence type="ECO:0000313" key="6">
    <source>
        <dbReference type="EMBL" id="KIY45212.1"/>
    </source>
</evidence>
<keyword evidence="2 3" id="KW-0067">ATP-binding</keyword>
<dbReference type="InterPro" id="IPR000719">
    <property type="entry name" value="Prot_kinase_dom"/>
</dbReference>
<reference evidence="6 7" key="1">
    <citation type="journal article" date="2015" name="Fungal Genet. Biol.">
        <title>Evolution of novel wood decay mechanisms in Agaricales revealed by the genome sequences of Fistulina hepatica and Cylindrobasidium torrendii.</title>
        <authorList>
            <person name="Floudas D."/>
            <person name="Held B.W."/>
            <person name="Riley R."/>
            <person name="Nagy L.G."/>
            <person name="Koehler G."/>
            <person name="Ransdell A.S."/>
            <person name="Younus H."/>
            <person name="Chow J."/>
            <person name="Chiniquy J."/>
            <person name="Lipzen A."/>
            <person name="Tritt A."/>
            <person name="Sun H."/>
            <person name="Haridas S."/>
            <person name="LaButti K."/>
            <person name="Ohm R.A."/>
            <person name="Kues U."/>
            <person name="Blanchette R.A."/>
            <person name="Grigoriev I.V."/>
            <person name="Minto R.E."/>
            <person name="Hibbett D.S."/>
        </authorList>
    </citation>
    <scope>NUCLEOTIDE SEQUENCE [LARGE SCALE GENOMIC DNA]</scope>
    <source>
        <strain evidence="6 7">ATCC 64428</strain>
    </source>
</reference>
<dbReference type="PANTHER" id="PTHR24346:SF75">
    <property type="entry name" value="AURORA KINASE"/>
    <property type="match status" value="1"/>
</dbReference>
<dbReference type="PROSITE" id="PS00107">
    <property type="entry name" value="PROTEIN_KINASE_ATP"/>
    <property type="match status" value="1"/>
</dbReference>
<evidence type="ECO:0000256" key="3">
    <source>
        <dbReference type="PROSITE-ProRule" id="PRU10141"/>
    </source>
</evidence>
<accession>A0A0D7A2E5</accession>
<dbReference type="Pfam" id="PF00069">
    <property type="entry name" value="Pkinase"/>
    <property type="match status" value="1"/>
</dbReference>
<dbReference type="GO" id="GO:0005737">
    <property type="term" value="C:cytoplasm"/>
    <property type="evidence" value="ECO:0007669"/>
    <property type="project" value="TreeGrafter"/>
</dbReference>
<keyword evidence="4" id="KW-0723">Serine/threonine-protein kinase</keyword>
<feature type="domain" description="Protein kinase" evidence="5">
    <location>
        <begin position="19"/>
        <end position="282"/>
    </location>
</feature>
<dbReference type="EMBL" id="KN882061">
    <property type="protein sequence ID" value="KIY45212.1"/>
    <property type="molecule type" value="Genomic_DNA"/>
</dbReference>
<feature type="non-terminal residue" evidence="6">
    <location>
        <position position="282"/>
    </location>
</feature>
<keyword evidence="7" id="KW-1185">Reference proteome</keyword>
<dbReference type="PANTHER" id="PTHR24346">
    <property type="entry name" value="MAP/MICROTUBULE AFFINITY-REGULATING KINASE"/>
    <property type="match status" value="1"/>
</dbReference>
<dbReference type="OrthoDB" id="541276at2759"/>
<feature type="binding site" evidence="3">
    <location>
        <position position="49"/>
    </location>
    <ligand>
        <name>ATP</name>
        <dbReference type="ChEBI" id="CHEBI:30616"/>
    </ligand>
</feature>
<evidence type="ECO:0000256" key="1">
    <source>
        <dbReference type="ARBA" id="ARBA00022741"/>
    </source>
</evidence>
<dbReference type="AlphaFoldDB" id="A0A0D7A2E5"/>